<feature type="transmembrane region" description="Helical" evidence="6">
    <location>
        <begin position="20"/>
        <end position="43"/>
    </location>
</feature>
<accession>A0A444W379</accession>
<keyword evidence="2" id="KW-1003">Cell membrane</keyword>
<comment type="subcellular location">
    <subcellularLocation>
        <location evidence="1">Cell membrane</location>
        <topology evidence="1">Multi-pass membrane protein</topology>
    </subcellularLocation>
</comment>
<evidence type="ECO:0000256" key="1">
    <source>
        <dbReference type="ARBA" id="ARBA00004651"/>
    </source>
</evidence>
<sequence>MSDRIYILDKKLLASDRKRFESGIVDFIFVFILIFVSGFIIVITGNIFNWDIFSVWDRFITDSTYLAFFTFLMLNYFFMECFFGATMGKFAAGIVVVTENGTKPNFVKILVRTLCRLIPFDIFSFLGKSGGFWHDSISKTHVVVRRELEKDMEIFYQIDLIGEKEVV</sequence>
<evidence type="ECO:0000256" key="6">
    <source>
        <dbReference type="SAM" id="Phobius"/>
    </source>
</evidence>
<evidence type="ECO:0000256" key="2">
    <source>
        <dbReference type="ARBA" id="ARBA00022475"/>
    </source>
</evidence>
<evidence type="ECO:0000256" key="3">
    <source>
        <dbReference type="ARBA" id="ARBA00022692"/>
    </source>
</evidence>
<keyword evidence="4 6" id="KW-1133">Transmembrane helix</keyword>
<dbReference type="Proteomes" id="UP000290433">
    <property type="component" value="Unassembled WGS sequence"/>
</dbReference>
<feature type="domain" description="RDD" evidence="7">
    <location>
        <begin position="17"/>
        <end position="133"/>
    </location>
</feature>
<comment type="caution">
    <text evidence="8">The sequence shown here is derived from an EMBL/GenBank/DDBJ whole genome shotgun (WGS) entry which is preliminary data.</text>
</comment>
<dbReference type="AlphaFoldDB" id="A0A444W379"/>
<dbReference type="RefSeq" id="WP_129746170.1">
    <property type="nucleotide sequence ID" value="NZ_JUIV01000002.1"/>
</dbReference>
<evidence type="ECO:0000256" key="5">
    <source>
        <dbReference type="ARBA" id="ARBA00023136"/>
    </source>
</evidence>
<dbReference type="Pfam" id="PF06271">
    <property type="entry name" value="RDD"/>
    <property type="match status" value="1"/>
</dbReference>
<keyword evidence="5 6" id="KW-0472">Membrane</keyword>
<dbReference type="EMBL" id="JUIV01000002">
    <property type="protein sequence ID" value="RYJ40340.1"/>
    <property type="molecule type" value="Genomic_DNA"/>
</dbReference>
<gene>
    <name evidence="8" type="ORF">NU08_1096</name>
</gene>
<keyword evidence="3 6" id="KW-0812">Transmembrane</keyword>
<evidence type="ECO:0000313" key="9">
    <source>
        <dbReference type="Proteomes" id="UP000290433"/>
    </source>
</evidence>
<reference evidence="8 9" key="1">
    <citation type="submission" date="2014-12" db="EMBL/GenBank/DDBJ databases">
        <title>Genome sequence of Flavobacterium anhuiense RCM74.</title>
        <authorList>
            <person name="Kim J.F."/>
            <person name="Song J.Y."/>
            <person name="Kwak M.-J."/>
            <person name="Lee S.-W."/>
        </authorList>
    </citation>
    <scope>NUCLEOTIDE SEQUENCE [LARGE SCALE GENOMIC DNA]</scope>
    <source>
        <strain evidence="8 9">RCM74</strain>
    </source>
</reference>
<feature type="transmembrane region" description="Helical" evidence="6">
    <location>
        <begin position="63"/>
        <end position="83"/>
    </location>
</feature>
<dbReference type="OrthoDB" id="762068at2"/>
<evidence type="ECO:0000313" key="8">
    <source>
        <dbReference type="EMBL" id="RYJ40340.1"/>
    </source>
</evidence>
<evidence type="ECO:0000259" key="7">
    <source>
        <dbReference type="Pfam" id="PF06271"/>
    </source>
</evidence>
<proteinExistence type="predicted"/>
<organism evidence="8 9">
    <name type="scientific">Flavobacterium anhuiense</name>
    <dbReference type="NCBI Taxonomy" id="459526"/>
    <lineage>
        <taxon>Bacteria</taxon>
        <taxon>Pseudomonadati</taxon>
        <taxon>Bacteroidota</taxon>
        <taxon>Flavobacteriia</taxon>
        <taxon>Flavobacteriales</taxon>
        <taxon>Flavobacteriaceae</taxon>
        <taxon>Flavobacterium</taxon>
    </lineage>
</organism>
<name>A0A444W379_9FLAO</name>
<evidence type="ECO:0000256" key="4">
    <source>
        <dbReference type="ARBA" id="ARBA00022989"/>
    </source>
</evidence>
<dbReference type="PANTHER" id="PTHR36115:SF4">
    <property type="entry name" value="MEMBRANE PROTEIN"/>
    <property type="match status" value="1"/>
</dbReference>
<protein>
    <submittedName>
        <fullName evidence="8">Putative membrane protein/domain-containing protein</fullName>
    </submittedName>
</protein>
<dbReference type="InterPro" id="IPR010432">
    <property type="entry name" value="RDD"/>
</dbReference>
<dbReference type="PANTHER" id="PTHR36115">
    <property type="entry name" value="PROLINE-RICH ANTIGEN HOMOLOG-RELATED"/>
    <property type="match status" value="1"/>
</dbReference>
<dbReference type="GO" id="GO:0005886">
    <property type="term" value="C:plasma membrane"/>
    <property type="evidence" value="ECO:0007669"/>
    <property type="project" value="UniProtKB-SubCell"/>
</dbReference>
<dbReference type="InterPro" id="IPR051791">
    <property type="entry name" value="Pra-immunoreactive"/>
</dbReference>